<dbReference type="InterPro" id="IPR023210">
    <property type="entry name" value="NADP_OxRdtase_dom"/>
</dbReference>
<organism evidence="2 3">
    <name type="scientific">Nocardiopsis suaedae</name>
    <dbReference type="NCBI Taxonomy" id="3018444"/>
    <lineage>
        <taxon>Bacteria</taxon>
        <taxon>Bacillati</taxon>
        <taxon>Actinomycetota</taxon>
        <taxon>Actinomycetes</taxon>
        <taxon>Streptosporangiales</taxon>
        <taxon>Nocardiopsidaceae</taxon>
        <taxon>Nocardiopsis</taxon>
    </lineage>
</organism>
<dbReference type="PANTHER" id="PTHR43364">
    <property type="entry name" value="NADH-SPECIFIC METHYLGLYOXAL REDUCTASE-RELATED"/>
    <property type="match status" value="1"/>
</dbReference>
<dbReference type="RefSeq" id="WP_270679356.1">
    <property type="nucleotide sequence ID" value="NZ_JAQFWP010000040.1"/>
</dbReference>
<sequence>MRYTTIGSGRSARRVSTLCLGVLPFGTTVDEGASFRLLDRFVEAGGTFLDTSNNYAFWTPGGRGGESEALLGRWRAARGIGDEVVVCTKSGALPTTPGTSYEEGSDGLSPAALDAAAEAGARRLGTERLDVLLGHIEDHDTPIEKTAEAYASLVEEGRIGMWGLSNHTLPLLERARAADTAAGRPGAQVLQYRYTYVRPRHWDPMANGRQVVADDGILEFVRRGSPVSGRPVMMAYSPLLHGGFTRQDRPLPELYDHAGTRRRLAALDEVATRTGATRNQVVLAWLMGHEVPVVPVFGASTPGQLEEALEAADLELTAQDREVLDAPDPAPDA</sequence>
<dbReference type="SUPFAM" id="SSF51430">
    <property type="entry name" value="NAD(P)-linked oxidoreductase"/>
    <property type="match status" value="1"/>
</dbReference>
<protein>
    <submittedName>
        <fullName evidence="2">Aldo/keto reductase</fullName>
    </submittedName>
</protein>
<gene>
    <name evidence="2" type="ORF">O4U47_19580</name>
</gene>
<accession>A0ABT4TQS8</accession>
<dbReference type="InterPro" id="IPR036812">
    <property type="entry name" value="NAD(P)_OxRdtase_dom_sf"/>
</dbReference>
<evidence type="ECO:0000313" key="3">
    <source>
        <dbReference type="Proteomes" id="UP001165685"/>
    </source>
</evidence>
<reference evidence="2" key="1">
    <citation type="submission" date="2023-01" db="EMBL/GenBank/DDBJ databases">
        <title>Draft genome sequence of Nocardiopsis sp. LSu2-4 isolated from halophytes.</title>
        <authorList>
            <person name="Duangmal K."/>
            <person name="Chantavorakit T."/>
        </authorList>
    </citation>
    <scope>NUCLEOTIDE SEQUENCE</scope>
    <source>
        <strain evidence="2">LSu2-4</strain>
    </source>
</reference>
<proteinExistence type="predicted"/>
<dbReference type="EMBL" id="JAQFWP010000040">
    <property type="protein sequence ID" value="MDA2806720.1"/>
    <property type="molecule type" value="Genomic_DNA"/>
</dbReference>
<dbReference type="Pfam" id="PF00248">
    <property type="entry name" value="Aldo_ket_red"/>
    <property type="match status" value="1"/>
</dbReference>
<dbReference type="PANTHER" id="PTHR43364:SF6">
    <property type="entry name" value="OXIDOREDUCTASE-RELATED"/>
    <property type="match status" value="1"/>
</dbReference>
<evidence type="ECO:0000259" key="1">
    <source>
        <dbReference type="Pfam" id="PF00248"/>
    </source>
</evidence>
<comment type="caution">
    <text evidence="2">The sequence shown here is derived from an EMBL/GenBank/DDBJ whole genome shotgun (WGS) entry which is preliminary data.</text>
</comment>
<dbReference type="InterPro" id="IPR050523">
    <property type="entry name" value="AKR_Detox_Biosynth"/>
</dbReference>
<keyword evidence="3" id="KW-1185">Reference proteome</keyword>
<feature type="domain" description="NADP-dependent oxidoreductase" evidence="1">
    <location>
        <begin position="18"/>
        <end position="325"/>
    </location>
</feature>
<dbReference type="Proteomes" id="UP001165685">
    <property type="component" value="Unassembled WGS sequence"/>
</dbReference>
<dbReference type="Gene3D" id="3.20.20.100">
    <property type="entry name" value="NADP-dependent oxidoreductase domain"/>
    <property type="match status" value="1"/>
</dbReference>
<name>A0ABT4TQS8_9ACTN</name>
<evidence type="ECO:0000313" key="2">
    <source>
        <dbReference type="EMBL" id="MDA2806720.1"/>
    </source>
</evidence>